<dbReference type="GO" id="GO:0016651">
    <property type="term" value="F:oxidoreductase activity, acting on NAD(P)H"/>
    <property type="evidence" value="ECO:0007669"/>
    <property type="project" value="InterPro"/>
</dbReference>
<feature type="transmembrane region" description="Helical" evidence="7">
    <location>
        <begin position="16"/>
        <end position="36"/>
    </location>
</feature>
<organism evidence="8 9">
    <name type="scientific">Nitrososphaera gargensis (strain Ga9.2)</name>
    <dbReference type="NCBI Taxonomy" id="1237085"/>
    <lineage>
        <taxon>Archaea</taxon>
        <taxon>Nitrososphaerota</taxon>
        <taxon>Nitrososphaeria</taxon>
        <taxon>Nitrososphaerales</taxon>
        <taxon>Nitrososphaeraceae</taxon>
        <taxon>Nitrososphaera</taxon>
    </lineage>
</organism>
<evidence type="ECO:0000256" key="7">
    <source>
        <dbReference type="SAM" id="Phobius"/>
    </source>
</evidence>
<keyword evidence="8" id="KW-0560">Oxidoreductase</keyword>
<dbReference type="NCBIfam" id="NF004320">
    <property type="entry name" value="PRK05715.1-2"/>
    <property type="match status" value="1"/>
</dbReference>
<sequence>MHLRAERTWSNNMSELIDFLIVALALVAIGIYGLVVKRNAIRMLFSIEIIANAANLVLVAFARGLPNAQGQTFALFSIAIAAAEVAVGLGLIIVAYRLYKEIDVAEFRSMRG</sequence>
<dbReference type="STRING" id="1237085.Ngar_c11580"/>
<dbReference type="HAMAP" id="MF_01456">
    <property type="entry name" value="NDH1_NuoK"/>
    <property type="match status" value="1"/>
</dbReference>
<dbReference type="KEGG" id="nga:Ngar_c11580"/>
<evidence type="ECO:0000256" key="6">
    <source>
        <dbReference type="ARBA" id="ARBA00023136"/>
    </source>
</evidence>
<dbReference type="FunFam" id="1.10.287.3510:FF:000001">
    <property type="entry name" value="NADH-quinone oxidoreductase subunit K"/>
    <property type="match status" value="1"/>
</dbReference>
<dbReference type="InterPro" id="IPR039428">
    <property type="entry name" value="NUOK/Mnh_C1-like"/>
</dbReference>
<evidence type="ECO:0000313" key="8">
    <source>
        <dbReference type="EMBL" id="AFU58099.1"/>
    </source>
</evidence>
<dbReference type="AlphaFoldDB" id="K0IMQ4"/>
<feature type="transmembrane region" description="Helical" evidence="7">
    <location>
        <begin position="74"/>
        <end position="99"/>
    </location>
</feature>
<protein>
    <submittedName>
        <fullName evidence="8">NADH-quinone oxidoreductase subunit K</fullName>
        <ecNumber evidence="8">1.6.99.5</ecNumber>
    </submittedName>
</protein>
<evidence type="ECO:0000256" key="2">
    <source>
        <dbReference type="ARBA" id="ARBA00010519"/>
    </source>
</evidence>
<evidence type="ECO:0000313" key="9">
    <source>
        <dbReference type="Proteomes" id="UP000008037"/>
    </source>
</evidence>
<evidence type="ECO:0000256" key="5">
    <source>
        <dbReference type="ARBA" id="ARBA00022989"/>
    </source>
</evidence>
<dbReference type="PANTHER" id="PTHR11434:SF16">
    <property type="entry name" value="NADH-UBIQUINONE OXIDOREDUCTASE CHAIN 4L"/>
    <property type="match status" value="1"/>
</dbReference>
<accession>K0IMQ4</accession>
<keyword evidence="6 7" id="KW-0472">Membrane</keyword>
<dbReference type="Proteomes" id="UP000008037">
    <property type="component" value="Chromosome"/>
</dbReference>
<keyword evidence="5 7" id="KW-1133">Transmembrane helix</keyword>
<feature type="transmembrane region" description="Helical" evidence="7">
    <location>
        <begin position="43"/>
        <end position="62"/>
    </location>
</feature>
<proteinExistence type="inferred from homology"/>
<dbReference type="GO" id="GO:0030964">
    <property type="term" value="C:NADH dehydrogenase complex"/>
    <property type="evidence" value="ECO:0007669"/>
    <property type="project" value="TreeGrafter"/>
</dbReference>
<keyword evidence="9" id="KW-1185">Reference proteome</keyword>
<evidence type="ECO:0000256" key="4">
    <source>
        <dbReference type="ARBA" id="ARBA00022692"/>
    </source>
</evidence>
<dbReference type="HOGENOM" id="CLU_144724_1_1_2"/>
<dbReference type="InParanoid" id="K0IMQ4"/>
<reference evidence="8 9" key="1">
    <citation type="journal article" date="2012" name="Environ. Microbiol.">
        <title>The genome of the ammonia-oxidizing Candidatus Nitrososphaera gargensis: insights into metabolic versatility and environmental adaptations.</title>
        <authorList>
            <person name="Spang A."/>
            <person name="Poehlein A."/>
            <person name="Offre P."/>
            <person name="Zumbragel S."/>
            <person name="Haider S."/>
            <person name="Rychlik N."/>
            <person name="Nowka B."/>
            <person name="Schmeisser C."/>
            <person name="Lebedeva E.V."/>
            <person name="Rattei T."/>
            <person name="Bohm C."/>
            <person name="Schmid M."/>
            <person name="Galushko A."/>
            <person name="Hatzenpichler R."/>
            <person name="Weinmaier T."/>
            <person name="Daniel R."/>
            <person name="Schleper C."/>
            <person name="Spieck E."/>
            <person name="Streit W."/>
            <person name="Wagner M."/>
        </authorList>
    </citation>
    <scope>NUCLEOTIDE SEQUENCE [LARGE SCALE GENOMIC DNA]</scope>
    <source>
        <strain evidence="9">Ga9.2</strain>
    </source>
</reference>
<dbReference type="EMBL" id="CP002408">
    <property type="protein sequence ID" value="AFU58099.1"/>
    <property type="molecule type" value="Genomic_DNA"/>
</dbReference>
<dbReference type="EC" id="1.6.99.5" evidence="8"/>
<evidence type="ECO:0000256" key="1">
    <source>
        <dbReference type="ARBA" id="ARBA00004141"/>
    </source>
</evidence>
<dbReference type="GO" id="GO:0042773">
    <property type="term" value="P:ATP synthesis coupled electron transport"/>
    <property type="evidence" value="ECO:0007669"/>
    <property type="project" value="InterPro"/>
</dbReference>
<evidence type="ECO:0000256" key="3">
    <source>
        <dbReference type="ARBA" id="ARBA00022448"/>
    </source>
</evidence>
<dbReference type="InterPro" id="IPR001133">
    <property type="entry name" value="NADH_UbQ_OxRdtase_chain4L/K"/>
</dbReference>
<comment type="similarity">
    <text evidence="2">Belongs to the complex I subunit 4L family.</text>
</comment>
<name>K0IMQ4_NITGG</name>
<comment type="subcellular location">
    <subcellularLocation>
        <location evidence="1">Membrane</location>
        <topology evidence="1">Multi-pass membrane protein</topology>
    </subcellularLocation>
</comment>
<dbReference type="PANTHER" id="PTHR11434">
    <property type="entry name" value="NADH-UBIQUINONE OXIDOREDUCTASE SUBUNIT ND4L"/>
    <property type="match status" value="1"/>
</dbReference>
<gene>
    <name evidence="8" type="primary">nuoK</name>
    <name evidence="8" type="ordered locus">Ngar_c11580</name>
</gene>
<dbReference type="PATRIC" id="fig|1237085.11.peg.1098"/>
<dbReference type="Gene3D" id="1.10.287.3510">
    <property type="match status" value="1"/>
</dbReference>
<keyword evidence="4 7" id="KW-0812">Transmembrane</keyword>
<keyword evidence="3" id="KW-0813">Transport</keyword>
<dbReference type="Pfam" id="PF00420">
    <property type="entry name" value="Oxidored_q2"/>
    <property type="match status" value="1"/>
</dbReference>